<evidence type="ECO:0000256" key="1">
    <source>
        <dbReference type="SAM" id="MobiDB-lite"/>
    </source>
</evidence>
<sequence length="431" mass="48061">MTGLDEALGVATTRFKAQFTVFCLVNLVPPFDSFDIHERLREFLAFAEIVASKYPQIWSDFLKRLPDDPTASEPSVVDSVGSSTSEADDSPPITSENRSNPPKWQSDSLSNIERIQAFLKENPWKTAKEIAQATGISSASIGAQLHVKKKGGRFTSKPDPNGSVRGRVWANGKPGQVSVVGSSTCEFPEERVTTTGLVFNWLREHGSGTAAEIADAIKDKANSDAPDFTSVVRTLVSRAAQSGELSRDASDGVTVFSIADHKEEVDVPEAYQKLSTFNALVAWVEDQSIDLFTLSDAMKGTGKNMESIRTAIYTKEREHFEVHSKKGPNKQSLFRYIGRSPETHSIGKVRKFGPRQENKERESTIEEICEFFTKNQNEFTTTHDIATEIGRPLGTVQHVIYIKHKDFFERSDRKGRRGQSLYRLKLEHEGR</sequence>
<feature type="region of interest" description="Disordered" evidence="1">
    <location>
        <begin position="69"/>
        <end position="107"/>
    </location>
</feature>
<name>A0A5C6A7K3_9BACT</name>
<comment type="caution">
    <text evidence="2">The sequence shown here is derived from an EMBL/GenBank/DDBJ whole genome shotgun (WGS) entry which is preliminary data.</text>
</comment>
<feature type="region of interest" description="Disordered" evidence="1">
    <location>
        <begin position="149"/>
        <end position="170"/>
    </location>
</feature>
<evidence type="ECO:0000313" key="2">
    <source>
        <dbReference type="EMBL" id="TWT95499.1"/>
    </source>
</evidence>
<evidence type="ECO:0000313" key="3">
    <source>
        <dbReference type="Proteomes" id="UP000316213"/>
    </source>
</evidence>
<dbReference type="AlphaFoldDB" id="A0A5C6A7K3"/>
<reference evidence="2 3" key="1">
    <citation type="submission" date="2019-02" db="EMBL/GenBank/DDBJ databases">
        <title>Deep-cultivation of Planctomycetes and their phenomic and genomic characterization uncovers novel biology.</title>
        <authorList>
            <person name="Wiegand S."/>
            <person name="Jogler M."/>
            <person name="Boedeker C."/>
            <person name="Pinto D."/>
            <person name="Vollmers J."/>
            <person name="Rivas-Marin E."/>
            <person name="Kohn T."/>
            <person name="Peeters S.H."/>
            <person name="Heuer A."/>
            <person name="Rast P."/>
            <person name="Oberbeckmann S."/>
            <person name="Bunk B."/>
            <person name="Jeske O."/>
            <person name="Meyerdierks A."/>
            <person name="Storesund J.E."/>
            <person name="Kallscheuer N."/>
            <person name="Luecker S."/>
            <person name="Lage O.M."/>
            <person name="Pohl T."/>
            <person name="Merkel B.J."/>
            <person name="Hornburger P."/>
            <person name="Mueller R.-W."/>
            <person name="Bruemmer F."/>
            <person name="Labrenz M."/>
            <person name="Spormann A.M."/>
            <person name="Op Den Camp H."/>
            <person name="Overmann J."/>
            <person name="Amann R."/>
            <person name="Jetten M.S.M."/>
            <person name="Mascher T."/>
            <person name="Medema M.H."/>
            <person name="Devos D.P."/>
            <person name="Kaster A.-K."/>
            <person name="Ovreas L."/>
            <person name="Rohde M."/>
            <person name="Galperin M.Y."/>
            <person name="Jogler C."/>
        </authorList>
    </citation>
    <scope>NUCLEOTIDE SEQUENCE [LARGE SCALE GENOMIC DNA]</scope>
    <source>
        <strain evidence="2 3">Pla100</strain>
    </source>
</reference>
<accession>A0A5C6A7K3</accession>
<gene>
    <name evidence="2" type="ORF">Pla100_31400</name>
</gene>
<feature type="compositionally biased region" description="Polar residues" evidence="1">
    <location>
        <begin position="92"/>
        <end position="107"/>
    </location>
</feature>
<keyword evidence="3" id="KW-1185">Reference proteome</keyword>
<dbReference type="EMBL" id="SJPM01000006">
    <property type="protein sequence ID" value="TWT95499.1"/>
    <property type="molecule type" value="Genomic_DNA"/>
</dbReference>
<dbReference type="Proteomes" id="UP000316213">
    <property type="component" value="Unassembled WGS sequence"/>
</dbReference>
<proteinExistence type="predicted"/>
<organism evidence="2 3">
    <name type="scientific">Neorhodopirellula pilleata</name>
    <dbReference type="NCBI Taxonomy" id="2714738"/>
    <lineage>
        <taxon>Bacteria</taxon>
        <taxon>Pseudomonadati</taxon>
        <taxon>Planctomycetota</taxon>
        <taxon>Planctomycetia</taxon>
        <taxon>Pirellulales</taxon>
        <taxon>Pirellulaceae</taxon>
        <taxon>Neorhodopirellula</taxon>
    </lineage>
</organism>
<protein>
    <submittedName>
        <fullName evidence="2">Uncharacterized protein</fullName>
    </submittedName>
</protein>